<protein>
    <submittedName>
        <fullName evidence="4">GNAT family acetyltransferase</fullName>
    </submittedName>
</protein>
<evidence type="ECO:0000313" key="4">
    <source>
        <dbReference type="EMBL" id="KFC21512.1"/>
    </source>
</evidence>
<dbReference type="GO" id="GO:0016747">
    <property type="term" value="F:acyltransferase activity, transferring groups other than amino-acyl groups"/>
    <property type="evidence" value="ECO:0007669"/>
    <property type="project" value="InterPro"/>
</dbReference>
<reference evidence="4 5" key="1">
    <citation type="submission" date="2014-07" db="EMBL/GenBank/DDBJ databases">
        <title>Epilithonimonas lactis LMG 22401 Genome.</title>
        <authorList>
            <person name="Pipes S.E."/>
            <person name="Stropko S.J."/>
        </authorList>
    </citation>
    <scope>NUCLEOTIDE SEQUENCE [LARGE SCALE GENOMIC DNA]</scope>
    <source>
        <strain evidence="4 5">LMG 24401</strain>
    </source>
</reference>
<keyword evidence="2" id="KW-0012">Acyltransferase</keyword>
<dbReference type="OrthoDB" id="9803233at2"/>
<proteinExistence type="predicted"/>
<keyword evidence="1 4" id="KW-0808">Transferase</keyword>
<dbReference type="Pfam" id="PF00583">
    <property type="entry name" value="Acetyltransf_1"/>
    <property type="match status" value="1"/>
</dbReference>
<dbReference type="InterPro" id="IPR050832">
    <property type="entry name" value="Bact_Acetyltransf"/>
</dbReference>
<dbReference type="CDD" id="cd04301">
    <property type="entry name" value="NAT_SF"/>
    <property type="match status" value="1"/>
</dbReference>
<evidence type="ECO:0000313" key="5">
    <source>
        <dbReference type="Proteomes" id="UP000028623"/>
    </source>
</evidence>
<dbReference type="InterPro" id="IPR016181">
    <property type="entry name" value="Acyl_CoA_acyltransferase"/>
</dbReference>
<evidence type="ECO:0000256" key="1">
    <source>
        <dbReference type="ARBA" id="ARBA00022679"/>
    </source>
</evidence>
<gene>
    <name evidence="4" type="ORF">IO89_15180</name>
</gene>
<feature type="domain" description="N-acetyltransferase" evidence="3">
    <location>
        <begin position="4"/>
        <end position="153"/>
    </location>
</feature>
<dbReference type="eggNOG" id="COG0456">
    <property type="taxonomic scope" value="Bacteria"/>
</dbReference>
<keyword evidence="5" id="KW-1185">Reference proteome</keyword>
<dbReference type="RefSeq" id="WP_034977689.1">
    <property type="nucleotide sequence ID" value="NZ_FOFI01000001.1"/>
</dbReference>
<comment type="caution">
    <text evidence="4">The sequence shown here is derived from an EMBL/GenBank/DDBJ whole genome shotgun (WGS) entry which is preliminary data.</text>
</comment>
<accession>A0A085BGB7</accession>
<dbReference type="SUPFAM" id="SSF55729">
    <property type="entry name" value="Acyl-CoA N-acyltransferases (Nat)"/>
    <property type="match status" value="1"/>
</dbReference>
<dbReference type="AlphaFoldDB" id="A0A085BGB7"/>
<dbReference type="PROSITE" id="PS51186">
    <property type="entry name" value="GNAT"/>
    <property type="match status" value="1"/>
</dbReference>
<dbReference type="InterPro" id="IPR000182">
    <property type="entry name" value="GNAT_dom"/>
</dbReference>
<name>A0A085BGB7_9FLAO</name>
<dbReference type="Gene3D" id="3.40.630.30">
    <property type="match status" value="1"/>
</dbReference>
<evidence type="ECO:0000259" key="3">
    <source>
        <dbReference type="PROSITE" id="PS51186"/>
    </source>
</evidence>
<dbReference type="STRING" id="421072.SAMN04488097_0941"/>
<dbReference type="PANTHER" id="PTHR43877:SF2">
    <property type="entry name" value="AMINOALKYLPHOSPHONATE N-ACETYLTRANSFERASE-RELATED"/>
    <property type="match status" value="1"/>
</dbReference>
<organism evidence="4 5">
    <name type="scientific">Epilithonimonas lactis</name>
    <dbReference type="NCBI Taxonomy" id="421072"/>
    <lineage>
        <taxon>Bacteria</taxon>
        <taxon>Pseudomonadati</taxon>
        <taxon>Bacteroidota</taxon>
        <taxon>Flavobacteriia</taxon>
        <taxon>Flavobacteriales</taxon>
        <taxon>Weeksellaceae</taxon>
        <taxon>Chryseobacterium group</taxon>
        <taxon>Epilithonimonas</taxon>
    </lineage>
</organism>
<dbReference type="PANTHER" id="PTHR43877">
    <property type="entry name" value="AMINOALKYLPHOSPHONATE N-ACETYLTRANSFERASE-RELATED-RELATED"/>
    <property type="match status" value="1"/>
</dbReference>
<dbReference type="Proteomes" id="UP000028623">
    <property type="component" value="Unassembled WGS sequence"/>
</dbReference>
<sequence>MKTETTVKRTTSDDQDFQELANELERDLKIRDGDQHLLYSELNKIDRIPNAVVVYLNGVPTGCGAIRKYDQENIEVKRMFVKPGNRGKKIATTILTELENWSVELGYRNCVLETGLNQPEAIEFYKANQYSIIPNFGKYKNSENSVCFKKPLRTLL</sequence>
<evidence type="ECO:0000256" key="2">
    <source>
        <dbReference type="ARBA" id="ARBA00023315"/>
    </source>
</evidence>
<dbReference type="EMBL" id="JPLY01000004">
    <property type="protein sequence ID" value="KFC21512.1"/>
    <property type="molecule type" value="Genomic_DNA"/>
</dbReference>